<evidence type="ECO:0000256" key="4">
    <source>
        <dbReference type="SAM" id="MobiDB-lite"/>
    </source>
</evidence>
<dbReference type="InterPro" id="IPR011047">
    <property type="entry name" value="Quinoprotein_ADH-like_sf"/>
</dbReference>
<name>A0ABP5YGQ9_9MICO</name>
<keyword evidence="5" id="KW-0732">Signal</keyword>
<dbReference type="PANTHER" id="PTHR32303">
    <property type="entry name" value="QUINOPROTEIN ALCOHOL DEHYDROGENASE (CYTOCHROME C)"/>
    <property type="match status" value="1"/>
</dbReference>
<keyword evidence="3" id="KW-0560">Oxidoreductase</keyword>
<dbReference type="EMBL" id="BAAARE010000006">
    <property type="protein sequence ID" value="GAA2479252.1"/>
    <property type="molecule type" value="Genomic_DNA"/>
</dbReference>
<sequence length="518" mass="53702">MARTWHHARLLLAAGVAGTLLFGAQAAAAPGGVGWNSAGGDRQNTRDAANESKISPTTVGGLTKKWELTTGGDVSATPAVDGNRVYVPDWAGNLYAVNRTTGAVVWQHTISDYTGIPGDKARATPAVTDDAIVIGNQGPFGGGGAVMAINKDTGALLWKTQADPNPGAIITQSATVFDGVVYVGVASQEEAYSALTPGYVCCSFRGSMLALDLATGHILWKTYTTPEGYPGNAVWGSSPAIDTKRGSVYIATGNNYDVPESVLQCVTDAGTDTTAQAACLPANDYFDSILALDMRTGAVKWATRALPFDAWTVSCIFGNPANCPQPSGPDYDFGQAPALYTAVVEGKRRDFVGAGQKSGDYWALDPDTGAVVWKTTTGPGGTAGGLQWGSAVDGKRIYTANANSDRKPWPVGSTDTRGIWSGLDAVTGEILWQTRPPHGGGTSGPATTANGVVFGCSLDPGGWMYALDAETGTILWSFESGGSCLSGAAISNGTVYWGSGYSNFGFGTPNHKLYAFGL</sequence>
<dbReference type="Gene3D" id="2.140.10.10">
    <property type="entry name" value="Quinoprotein alcohol dehydrogenase-like superfamily"/>
    <property type="match status" value="1"/>
</dbReference>
<accession>A0ABP5YGQ9</accession>
<evidence type="ECO:0000256" key="1">
    <source>
        <dbReference type="ARBA" id="ARBA00001931"/>
    </source>
</evidence>
<comment type="cofactor">
    <cofactor evidence="1">
        <name>pyrroloquinoline quinone</name>
        <dbReference type="ChEBI" id="CHEBI:58442"/>
    </cofactor>
</comment>
<dbReference type="SUPFAM" id="SSF50998">
    <property type="entry name" value="Quinoprotein alcohol dehydrogenase-like"/>
    <property type="match status" value="1"/>
</dbReference>
<dbReference type="PANTHER" id="PTHR32303:SF10">
    <property type="entry name" value="OUTER MEMBRANE PROTEIN ASSEMBLY FACTOR BAMB"/>
    <property type="match status" value="1"/>
</dbReference>
<dbReference type="SMART" id="SM00564">
    <property type="entry name" value="PQQ"/>
    <property type="match status" value="7"/>
</dbReference>
<feature type="region of interest" description="Disordered" evidence="4">
    <location>
        <begin position="35"/>
        <end position="58"/>
    </location>
</feature>
<evidence type="ECO:0000256" key="5">
    <source>
        <dbReference type="SAM" id="SignalP"/>
    </source>
</evidence>
<dbReference type="InterPro" id="IPR002372">
    <property type="entry name" value="PQQ_rpt_dom"/>
</dbReference>
<feature type="signal peptide" evidence="5">
    <location>
        <begin position="1"/>
        <end position="28"/>
    </location>
</feature>
<dbReference type="Proteomes" id="UP001500730">
    <property type="component" value="Unassembled WGS sequence"/>
</dbReference>
<feature type="domain" description="Pyrrolo-quinoline quinone repeat" evidence="6">
    <location>
        <begin position="66"/>
        <end position="303"/>
    </location>
</feature>
<evidence type="ECO:0000256" key="3">
    <source>
        <dbReference type="ARBA" id="ARBA00023002"/>
    </source>
</evidence>
<dbReference type="InterPro" id="IPR018391">
    <property type="entry name" value="PQQ_b-propeller_rpt"/>
</dbReference>
<protein>
    <submittedName>
        <fullName evidence="7">PQQ-binding-like beta-propeller repeat protein</fullName>
    </submittedName>
</protein>
<comment type="similarity">
    <text evidence="2">Belongs to the bacterial PQQ dehydrogenase family.</text>
</comment>
<gene>
    <name evidence="7" type="ORF">GCM10009858_16030</name>
</gene>
<evidence type="ECO:0000313" key="8">
    <source>
        <dbReference type="Proteomes" id="UP001500730"/>
    </source>
</evidence>
<evidence type="ECO:0000313" key="7">
    <source>
        <dbReference type="EMBL" id="GAA2479252.1"/>
    </source>
</evidence>
<comment type="caution">
    <text evidence="7">The sequence shown here is derived from an EMBL/GenBank/DDBJ whole genome shotgun (WGS) entry which is preliminary data.</text>
</comment>
<dbReference type="Pfam" id="PF13360">
    <property type="entry name" value="PQQ_2"/>
    <property type="match status" value="2"/>
</dbReference>
<keyword evidence="8" id="KW-1185">Reference proteome</keyword>
<evidence type="ECO:0000256" key="2">
    <source>
        <dbReference type="ARBA" id="ARBA00008156"/>
    </source>
</evidence>
<evidence type="ECO:0000259" key="6">
    <source>
        <dbReference type="Pfam" id="PF13360"/>
    </source>
</evidence>
<reference evidence="8" key="1">
    <citation type="journal article" date="2019" name="Int. J. Syst. Evol. Microbiol.">
        <title>The Global Catalogue of Microorganisms (GCM) 10K type strain sequencing project: providing services to taxonomists for standard genome sequencing and annotation.</title>
        <authorList>
            <consortium name="The Broad Institute Genomics Platform"/>
            <consortium name="The Broad Institute Genome Sequencing Center for Infectious Disease"/>
            <person name="Wu L."/>
            <person name="Ma J."/>
        </authorList>
    </citation>
    <scope>NUCLEOTIDE SEQUENCE [LARGE SCALE GENOMIC DNA]</scope>
    <source>
        <strain evidence="8">JCM 16259</strain>
    </source>
</reference>
<proteinExistence type="inferred from homology"/>
<dbReference type="Gene3D" id="2.40.128.630">
    <property type="match status" value="1"/>
</dbReference>
<feature type="domain" description="Pyrrolo-quinoline quinone repeat" evidence="6">
    <location>
        <begin position="363"/>
        <end position="500"/>
    </location>
</feature>
<organism evidence="7 8">
    <name type="scientific">Terrabacter carboxydivorans</name>
    <dbReference type="NCBI Taxonomy" id="619730"/>
    <lineage>
        <taxon>Bacteria</taxon>
        <taxon>Bacillati</taxon>
        <taxon>Actinomycetota</taxon>
        <taxon>Actinomycetes</taxon>
        <taxon>Micrococcales</taxon>
        <taxon>Intrasporangiaceae</taxon>
        <taxon>Terrabacter</taxon>
    </lineage>
</organism>
<feature type="chain" id="PRO_5046375387" evidence="5">
    <location>
        <begin position="29"/>
        <end position="518"/>
    </location>
</feature>